<proteinExistence type="predicted"/>
<dbReference type="SUPFAM" id="SSF49599">
    <property type="entry name" value="TRAF domain-like"/>
    <property type="match status" value="1"/>
</dbReference>
<dbReference type="AlphaFoldDB" id="A0ABD2NM92"/>
<dbReference type="Gene3D" id="2.60.210.10">
    <property type="entry name" value="Apoptosis, Tumor Necrosis Factor Receptor Associated Protein 2, Chain A"/>
    <property type="match status" value="1"/>
</dbReference>
<dbReference type="PROSITE" id="PS50144">
    <property type="entry name" value="MATH"/>
    <property type="match status" value="1"/>
</dbReference>
<dbReference type="Proteomes" id="UP001516400">
    <property type="component" value="Unassembled WGS sequence"/>
</dbReference>
<organism evidence="2 3">
    <name type="scientific">Cryptolaemus montrouzieri</name>
    <dbReference type="NCBI Taxonomy" id="559131"/>
    <lineage>
        <taxon>Eukaryota</taxon>
        <taxon>Metazoa</taxon>
        <taxon>Ecdysozoa</taxon>
        <taxon>Arthropoda</taxon>
        <taxon>Hexapoda</taxon>
        <taxon>Insecta</taxon>
        <taxon>Pterygota</taxon>
        <taxon>Neoptera</taxon>
        <taxon>Endopterygota</taxon>
        <taxon>Coleoptera</taxon>
        <taxon>Polyphaga</taxon>
        <taxon>Cucujiformia</taxon>
        <taxon>Coccinelloidea</taxon>
        <taxon>Coccinellidae</taxon>
        <taxon>Scymninae</taxon>
        <taxon>Scymnini</taxon>
        <taxon>Cryptolaemus</taxon>
    </lineage>
</organism>
<protein>
    <recommendedName>
        <fullName evidence="1">MATH domain-containing protein</fullName>
    </recommendedName>
</protein>
<reference evidence="2 3" key="1">
    <citation type="journal article" date="2021" name="BMC Biol.">
        <title>Horizontally acquired antibacterial genes associated with adaptive radiation of ladybird beetles.</title>
        <authorList>
            <person name="Li H.S."/>
            <person name="Tang X.F."/>
            <person name="Huang Y.H."/>
            <person name="Xu Z.Y."/>
            <person name="Chen M.L."/>
            <person name="Du X.Y."/>
            <person name="Qiu B.Y."/>
            <person name="Chen P.T."/>
            <person name="Zhang W."/>
            <person name="Slipinski A."/>
            <person name="Escalona H.E."/>
            <person name="Waterhouse R.M."/>
            <person name="Zwick A."/>
            <person name="Pang H."/>
        </authorList>
    </citation>
    <scope>NUCLEOTIDE SEQUENCE [LARGE SCALE GENOMIC DNA]</scope>
    <source>
        <strain evidence="2">SYSU2018</strain>
    </source>
</reference>
<gene>
    <name evidence="2" type="ORF">HHI36_017239</name>
</gene>
<dbReference type="EMBL" id="JABFTP020000124">
    <property type="protein sequence ID" value="KAL3279730.1"/>
    <property type="molecule type" value="Genomic_DNA"/>
</dbReference>
<keyword evidence="3" id="KW-1185">Reference proteome</keyword>
<name>A0ABD2NM92_9CUCU</name>
<sequence length="303" mass="35000">MFTVQFVDGVLGYLMACAPTSSCSKDGFLQLTEQLDTRFQELEIKIIQELELIKEALHLQSNKKRSDLKQIPNPSIDYEGYPSEIERNSRINEKYILSDDELDEIKPIFSSFKTIDQKRSDNDQNNIEPIFPTMKKPKLKLKNGMESVIPVSTDVATEKPIFWSARVNRETISQLNNTIQTTDNGNIYHYFWQVENFNNLMNKMELYIRSSPFLVLGHELMIQLHPNQPKQNFLFIKLQTPNGFLMKHKFYILQRAHKGQNIESHFLGNLGGKDKFVIPKQLILNSGSLSNGSIIIKLSIFLK</sequence>
<feature type="domain" description="MATH" evidence="1">
    <location>
        <begin position="187"/>
        <end position="300"/>
    </location>
</feature>
<dbReference type="InterPro" id="IPR002083">
    <property type="entry name" value="MATH/TRAF_dom"/>
</dbReference>
<comment type="caution">
    <text evidence="2">The sequence shown here is derived from an EMBL/GenBank/DDBJ whole genome shotgun (WGS) entry which is preliminary data.</text>
</comment>
<evidence type="ECO:0000313" key="3">
    <source>
        <dbReference type="Proteomes" id="UP001516400"/>
    </source>
</evidence>
<evidence type="ECO:0000313" key="2">
    <source>
        <dbReference type="EMBL" id="KAL3279730.1"/>
    </source>
</evidence>
<accession>A0ABD2NM92</accession>
<evidence type="ECO:0000259" key="1">
    <source>
        <dbReference type="PROSITE" id="PS50144"/>
    </source>
</evidence>
<dbReference type="InterPro" id="IPR008974">
    <property type="entry name" value="TRAF-like"/>
</dbReference>